<reference evidence="1" key="1">
    <citation type="submission" date="2020-02" db="EMBL/GenBank/DDBJ databases">
        <authorList>
            <person name="Meier V. D."/>
        </authorList>
    </citation>
    <scope>NUCLEOTIDE SEQUENCE</scope>
    <source>
        <strain evidence="1">AVDCRST_MAG89</strain>
    </source>
</reference>
<protein>
    <submittedName>
        <fullName evidence="1">Uncharacterized protein</fullName>
    </submittedName>
</protein>
<dbReference type="EMBL" id="CADCTV010001088">
    <property type="protein sequence ID" value="CAA9378376.1"/>
    <property type="molecule type" value="Genomic_DNA"/>
</dbReference>
<organism evidence="1">
    <name type="scientific">uncultured Gemmatimonadota bacterium</name>
    <dbReference type="NCBI Taxonomy" id="203437"/>
    <lineage>
        <taxon>Bacteria</taxon>
        <taxon>Pseudomonadati</taxon>
        <taxon>Gemmatimonadota</taxon>
        <taxon>environmental samples</taxon>
    </lineage>
</organism>
<proteinExistence type="predicted"/>
<accession>A0A6J4N5Y7</accession>
<name>A0A6J4N5Y7_9BACT</name>
<gene>
    <name evidence="1" type="ORF">AVDCRST_MAG89-5186</name>
</gene>
<sequence>MSETHEHDHGHGEEGFGVALGFRIFEAEGEIYMAEAEISSYVDDANALGATLVFHSLSNLDPTAAPDEDEDDAGWRVDIDDELTRDEAGATREQFHGILRQLAGLSEDDLRRYLTAAREEQGLDEE</sequence>
<dbReference type="AlphaFoldDB" id="A0A6J4N5Y7"/>
<evidence type="ECO:0000313" key="1">
    <source>
        <dbReference type="EMBL" id="CAA9378376.1"/>
    </source>
</evidence>